<dbReference type="AlphaFoldDB" id="V2Y0W8"/>
<protein>
    <submittedName>
        <fullName evidence="1">Uncharacterized protein</fullName>
    </submittedName>
</protein>
<keyword evidence="2" id="KW-1185">Reference proteome</keyword>
<sequence length="138" mass="15758">MSCISVECFIHPPRIAGLLIWLKVMFEPQISGWTGLGIVAIHSEVHVISLRESKYWYANTSKTGLILAGSHQILLYNKTRPVLRRSYERWIIDTVAIKGICVNATTYPHGVTSRNWLSNSQLHQGIRDIDRDLMGTYY</sequence>
<comment type="caution">
    <text evidence="1">The sequence shown here is derived from an EMBL/GenBank/DDBJ whole genome shotgun (WGS) entry which is preliminary data.</text>
</comment>
<evidence type="ECO:0000313" key="2">
    <source>
        <dbReference type="Proteomes" id="UP000017559"/>
    </source>
</evidence>
<organism evidence="1 2">
    <name type="scientific">Moniliophthora roreri (strain MCA 2997)</name>
    <name type="common">Cocoa frosty pod rot fungus</name>
    <name type="synonym">Crinipellis roreri</name>
    <dbReference type="NCBI Taxonomy" id="1381753"/>
    <lineage>
        <taxon>Eukaryota</taxon>
        <taxon>Fungi</taxon>
        <taxon>Dikarya</taxon>
        <taxon>Basidiomycota</taxon>
        <taxon>Agaricomycotina</taxon>
        <taxon>Agaricomycetes</taxon>
        <taxon>Agaricomycetidae</taxon>
        <taxon>Agaricales</taxon>
        <taxon>Marasmiineae</taxon>
        <taxon>Marasmiaceae</taxon>
        <taxon>Moniliophthora</taxon>
    </lineage>
</organism>
<evidence type="ECO:0000313" key="1">
    <source>
        <dbReference type="EMBL" id="ESK85289.1"/>
    </source>
</evidence>
<name>V2Y0W8_MONRO</name>
<proteinExistence type="predicted"/>
<gene>
    <name evidence="1" type="ORF">Moror_11338</name>
</gene>
<dbReference type="HOGENOM" id="CLU_1855795_0_0_1"/>
<dbReference type="KEGG" id="mrr:Moror_11338"/>
<reference evidence="1 2" key="1">
    <citation type="journal article" date="2014" name="BMC Genomics">
        <title>Genome and secretome analysis of the hemibiotrophic fungal pathogen, Moniliophthora roreri, which causes frosty pod rot disease of cacao: mechanisms of the biotrophic and necrotrophic phases.</title>
        <authorList>
            <person name="Meinhardt L.W."/>
            <person name="Costa G.G.L."/>
            <person name="Thomazella D.P.T."/>
            <person name="Teixeira P.J.P.L."/>
            <person name="Carazzolle M.F."/>
            <person name="Schuster S.C."/>
            <person name="Carlson J.E."/>
            <person name="Guiltinan M.J."/>
            <person name="Mieczkowski P."/>
            <person name="Farmer A."/>
            <person name="Ramaraj T."/>
            <person name="Crozier J."/>
            <person name="Davis R.E."/>
            <person name="Shao J."/>
            <person name="Melnick R.L."/>
            <person name="Pereira G.A.G."/>
            <person name="Bailey B.A."/>
        </authorList>
    </citation>
    <scope>NUCLEOTIDE SEQUENCE [LARGE SCALE GENOMIC DNA]</scope>
    <source>
        <strain evidence="1 2">MCA 2997</strain>
    </source>
</reference>
<accession>V2Y0W8</accession>
<dbReference type="Proteomes" id="UP000017559">
    <property type="component" value="Unassembled WGS sequence"/>
</dbReference>
<dbReference type="EMBL" id="AWSO01001099">
    <property type="protein sequence ID" value="ESK85289.1"/>
    <property type="molecule type" value="Genomic_DNA"/>
</dbReference>